<dbReference type="InterPro" id="IPR050289">
    <property type="entry name" value="TorD/DmsD_chaperones"/>
</dbReference>
<name>A0ABX3KYL5_9PAST</name>
<dbReference type="RefSeq" id="WP_077462788.1">
    <property type="nucleotide sequence ID" value="NZ_MLAA01000010.1"/>
</dbReference>
<keyword evidence="2" id="KW-1185">Reference proteome</keyword>
<accession>A0ABX3KYL5</accession>
<dbReference type="PANTHER" id="PTHR34227">
    <property type="entry name" value="CHAPERONE PROTEIN YCDY"/>
    <property type="match status" value="1"/>
</dbReference>
<protein>
    <recommendedName>
        <fullName evidence="3">Molecular chaperone</fullName>
    </recommendedName>
</protein>
<dbReference type="PANTHER" id="PTHR34227:SF12">
    <property type="entry name" value="CHAPERONE PROTEIN YCDY"/>
    <property type="match status" value="1"/>
</dbReference>
<evidence type="ECO:0008006" key="3">
    <source>
        <dbReference type="Google" id="ProtNLM"/>
    </source>
</evidence>
<proteinExistence type="predicted"/>
<evidence type="ECO:0000313" key="2">
    <source>
        <dbReference type="Proteomes" id="UP000188820"/>
    </source>
</evidence>
<reference evidence="1 2" key="1">
    <citation type="submission" date="2016-10" db="EMBL/GenBank/DDBJ databases">
        <title>Rodentibacter gen. nov. and new species.</title>
        <authorList>
            <person name="Christensen H."/>
        </authorList>
    </citation>
    <scope>NUCLEOTIDE SEQUENCE [LARGE SCALE GENOMIC DNA]</scope>
    <source>
        <strain evidence="1 2">1998236014</strain>
    </source>
</reference>
<organism evidence="1 2">
    <name type="scientific">Rodentibacter caecimuris</name>
    <dbReference type="NCBI Taxonomy" id="1796644"/>
    <lineage>
        <taxon>Bacteria</taxon>
        <taxon>Pseudomonadati</taxon>
        <taxon>Pseudomonadota</taxon>
        <taxon>Gammaproteobacteria</taxon>
        <taxon>Pasteurellales</taxon>
        <taxon>Pasteurellaceae</taxon>
        <taxon>Rodentibacter</taxon>
    </lineage>
</organism>
<dbReference type="Proteomes" id="UP000188820">
    <property type="component" value="Unassembled WGS sequence"/>
</dbReference>
<dbReference type="Gene3D" id="1.10.3480.10">
    <property type="entry name" value="TorD-like"/>
    <property type="match status" value="2"/>
</dbReference>
<gene>
    <name evidence="1" type="ORF">BKG89_03415</name>
</gene>
<dbReference type="EMBL" id="MLAA01000010">
    <property type="protein sequence ID" value="OOF70526.1"/>
    <property type="molecule type" value="Genomic_DNA"/>
</dbReference>
<comment type="caution">
    <text evidence="1">The sequence shown here is derived from an EMBL/GenBank/DDBJ whole genome shotgun (WGS) entry which is preliminary data.</text>
</comment>
<dbReference type="SUPFAM" id="SSF89155">
    <property type="entry name" value="TorD-like"/>
    <property type="match status" value="1"/>
</dbReference>
<sequence>MNNKNTINHFSLIFRLFGNLFYRTPTDPVLEGVFNWLQDEKLSQIWPLEIDEESQSALENLQMKIDLSVLDREYCKLFLESGKLSLKLSDYGVDLKAFADFRELRNAPKTDNFDHFALLLLTASWLEDNINSIEAQQQLFEHFLLPCAAKFLIQVENHSVLPFYRSLACLTREILVAMADELDRNE</sequence>
<evidence type="ECO:0000313" key="1">
    <source>
        <dbReference type="EMBL" id="OOF70526.1"/>
    </source>
</evidence>
<dbReference type="PIRSF" id="PIRSF004690">
    <property type="entry name" value="DmsD"/>
    <property type="match status" value="1"/>
</dbReference>
<dbReference type="InterPro" id="IPR026269">
    <property type="entry name" value="DmsD-type"/>
</dbReference>
<dbReference type="InterPro" id="IPR036411">
    <property type="entry name" value="TorD-like_sf"/>
</dbReference>